<comment type="subcellular location">
    <subcellularLocation>
        <location evidence="2">Cytoplasm</location>
    </subcellularLocation>
</comment>
<feature type="domain" description="Mur ligase central" evidence="4">
    <location>
        <begin position="45"/>
        <end position="247"/>
    </location>
</feature>
<dbReference type="InterPro" id="IPR005761">
    <property type="entry name" value="UDP-N-AcMur-Glu-dNH2Pim_ligase"/>
</dbReference>
<keyword evidence="2" id="KW-0131">Cell cycle</keyword>
<keyword evidence="2" id="KW-0961">Cell wall biogenesis/degradation</keyword>
<dbReference type="SUPFAM" id="SSF53244">
    <property type="entry name" value="MurD-like peptide ligases, peptide-binding domain"/>
    <property type="match status" value="1"/>
</dbReference>
<proteinExistence type="inferred from homology"/>
<dbReference type="GO" id="GO:0005737">
    <property type="term" value="C:cytoplasm"/>
    <property type="evidence" value="ECO:0007669"/>
    <property type="project" value="UniProtKB-SubCell"/>
</dbReference>
<comment type="similarity">
    <text evidence="1">Belongs to the MurCDEF family. MurE subfamily.</text>
</comment>
<comment type="caution">
    <text evidence="5">The sequence shown here is derived from an EMBL/GenBank/DDBJ whole genome shotgun (WGS) entry which is preliminary data.</text>
</comment>
<evidence type="ECO:0000259" key="4">
    <source>
        <dbReference type="Pfam" id="PF08245"/>
    </source>
</evidence>
<dbReference type="SUPFAM" id="SSF53623">
    <property type="entry name" value="MurD-like peptide ligases, catalytic domain"/>
    <property type="match status" value="1"/>
</dbReference>
<evidence type="ECO:0000256" key="2">
    <source>
        <dbReference type="RuleBase" id="RU004135"/>
    </source>
</evidence>
<dbReference type="GO" id="GO:0005524">
    <property type="term" value="F:ATP binding"/>
    <property type="evidence" value="ECO:0007669"/>
    <property type="project" value="InterPro"/>
</dbReference>
<protein>
    <recommendedName>
        <fullName evidence="7">UDP-N-acetylmuramoyl-L-alanyl-D-glutamate--2, 6-diaminopimelate ligase</fullName>
    </recommendedName>
</protein>
<dbReference type="Pfam" id="PF02875">
    <property type="entry name" value="Mur_ligase_C"/>
    <property type="match status" value="1"/>
</dbReference>
<dbReference type="Proteomes" id="UP000178222">
    <property type="component" value="Unassembled WGS sequence"/>
</dbReference>
<dbReference type="GO" id="GO:0016881">
    <property type="term" value="F:acid-amino acid ligase activity"/>
    <property type="evidence" value="ECO:0007669"/>
    <property type="project" value="InterPro"/>
</dbReference>
<dbReference type="InterPro" id="IPR036615">
    <property type="entry name" value="Mur_ligase_C_dom_sf"/>
</dbReference>
<keyword evidence="2" id="KW-0133">Cell shape</keyword>
<evidence type="ECO:0000256" key="1">
    <source>
        <dbReference type="ARBA" id="ARBA00005898"/>
    </source>
</evidence>
<evidence type="ECO:0000313" key="6">
    <source>
        <dbReference type="Proteomes" id="UP000178222"/>
    </source>
</evidence>
<dbReference type="GO" id="GO:0008360">
    <property type="term" value="P:regulation of cell shape"/>
    <property type="evidence" value="ECO:0007669"/>
    <property type="project" value="UniProtKB-KW"/>
</dbReference>
<dbReference type="GO" id="GO:0009252">
    <property type="term" value="P:peptidoglycan biosynthetic process"/>
    <property type="evidence" value="ECO:0007669"/>
    <property type="project" value="UniProtKB-UniPathway"/>
</dbReference>
<evidence type="ECO:0000313" key="5">
    <source>
        <dbReference type="EMBL" id="OHA76249.1"/>
    </source>
</evidence>
<dbReference type="GO" id="GO:0071555">
    <property type="term" value="P:cell wall organization"/>
    <property type="evidence" value="ECO:0007669"/>
    <property type="project" value="UniProtKB-KW"/>
</dbReference>
<dbReference type="Gene3D" id="3.40.1190.10">
    <property type="entry name" value="Mur-like, catalytic domain"/>
    <property type="match status" value="1"/>
</dbReference>
<keyword evidence="2" id="KW-0573">Peptidoglycan synthesis</keyword>
<dbReference type="PANTHER" id="PTHR23135:SF4">
    <property type="entry name" value="UDP-N-ACETYLMURAMOYL-L-ALANYL-D-GLUTAMATE--2,6-DIAMINOPIMELATE LIGASE MURE HOMOLOG, CHLOROPLASTIC"/>
    <property type="match status" value="1"/>
</dbReference>
<comment type="pathway">
    <text evidence="2">Cell wall biogenesis; peptidoglycan biosynthesis.</text>
</comment>
<evidence type="ECO:0000259" key="3">
    <source>
        <dbReference type="Pfam" id="PF02875"/>
    </source>
</evidence>
<dbReference type="AlphaFoldDB" id="A0A1G2RV39"/>
<dbReference type="InterPro" id="IPR013221">
    <property type="entry name" value="Mur_ligase_cen"/>
</dbReference>
<reference evidence="5 6" key="1">
    <citation type="journal article" date="2016" name="Nat. Commun.">
        <title>Thousands of microbial genomes shed light on interconnected biogeochemical processes in an aquifer system.</title>
        <authorList>
            <person name="Anantharaman K."/>
            <person name="Brown C.T."/>
            <person name="Hug L.A."/>
            <person name="Sharon I."/>
            <person name="Castelle C.J."/>
            <person name="Probst A.J."/>
            <person name="Thomas B.C."/>
            <person name="Singh A."/>
            <person name="Wilkins M.J."/>
            <person name="Karaoz U."/>
            <person name="Brodie E.L."/>
            <person name="Williams K.H."/>
            <person name="Hubbard S.S."/>
            <person name="Banfield J.F."/>
        </authorList>
    </citation>
    <scope>NUCLEOTIDE SEQUENCE [LARGE SCALE GENOMIC DNA]</scope>
</reference>
<dbReference type="GO" id="GO:0051301">
    <property type="term" value="P:cell division"/>
    <property type="evidence" value="ECO:0007669"/>
    <property type="project" value="UniProtKB-KW"/>
</dbReference>
<dbReference type="EMBL" id="MHUL01000037">
    <property type="protein sequence ID" value="OHA76249.1"/>
    <property type="molecule type" value="Genomic_DNA"/>
</dbReference>
<dbReference type="InterPro" id="IPR036565">
    <property type="entry name" value="Mur-like_cat_sf"/>
</dbReference>
<keyword evidence="2" id="KW-0132">Cell division</keyword>
<organism evidence="5 6">
    <name type="scientific">Candidatus Wildermuthbacteria bacterium RIFCSPLOWO2_02_FULL_47_9c</name>
    <dbReference type="NCBI Taxonomy" id="1802466"/>
    <lineage>
        <taxon>Bacteria</taxon>
        <taxon>Candidatus Wildermuthiibacteriota</taxon>
    </lineage>
</organism>
<accession>A0A1G2RV39</accession>
<dbReference type="PANTHER" id="PTHR23135">
    <property type="entry name" value="MUR LIGASE FAMILY MEMBER"/>
    <property type="match status" value="1"/>
</dbReference>
<dbReference type="NCBIfam" id="TIGR01085">
    <property type="entry name" value="murE"/>
    <property type="match status" value="1"/>
</dbReference>
<dbReference type="Pfam" id="PF08245">
    <property type="entry name" value="Mur_ligase_M"/>
    <property type="match status" value="1"/>
</dbReference>
<name>A0A1G2RV39_9BACT</name>
<sequence>MMATGKNLLRRALPAFLLSWYHFVWAVLGAVLCGFPARRMTVIGVTGTDGKSTTVEMVTRILKEAGRKACSTSSVWLQIGDTREKNALKMGMPGRMFLQRFLRQALREGCTHTVIEVSSEGILQHRHRFLNFHTAVITNLSPEHIERHGSFENYRKSKQKLFLVAKNTHVVNGDDENAEYFLRLPANRTYVYGLQKVPNLPEITAYLTAIDIQEHRSGTSFQVRGTQFNLQLIGGFNAYNALAAICVGLTHGISLETCKEALEKMPRMPGRTEPVITKPFLAMIDYAVTPKALENLYRGIRRLFEPKKLICVFGACGGGRDKWKRPVLGSIASSYCDEIILTNEDPYDEDPETIIKNIAEGAHHPVQKTIDRREAIRAALSMAEEGDAVVVSGKGSEDVIAVAGGKKIPWDERKVVEEEFAKLSGGKGKATR</sequence>
<dbReference type="UniPathway" id="UPA00219"/>
<gene>
    <name evidence="5" type="ORF">A3J30_01835</name>
</gene>
<evidence type="ECO:0008006" key="7">
    <source>
        <dbReference type="Google" id="ProtNLM"/>
    </source>
</evidence>
<dbReference type="Gene3D" id="3.90.190.20">
    <property type="entry name" value="Mur ligase, C-terminal domain"/>
    <property type="match status" value="1"/>
</dbReference>
<feature type="domain" description="Mur ligase C-terminal" evidence="3">
    <location>
        <begin position="270"/>
        <end position="395"/>
    </location>
</feature>
<dbReference type="InterPro" id="IPR004101">
    <property type="entry name" value="Mur_ligase_C"/>
</dbReference>